<dbReference type="AlphaFoldDB" id="A0AAN9UKM3"/>
<feature type="region of interest" description="Disordered" evidence="1">
    <location>
        <begin position="115"/>
        <end position="270"/>
    </location>
</feature>
<evidence type="ECO:0000256" key="1">
    <source>
        <dbReference type="SAM" id="MobiDB-lite"/>
    </source>
</evidence>
<name>A0AAN9UKM3_9PEZI</name>
<dbReference type="EMBL" id="JAJSPL020000002">
    <property type="protein sequence ID" value="KAK7748647.1"/>
    <property type="molecule type" value="Genomic_DNA"/>
</dbReference>
<feature type="compositionally biased region" description="Basic and acidic residues" evidence="1">
    <location>
        <begin position="187"/>
        <end position="213"/>
    </location>
</feature>
<sequence>MPRATRSKAPATKPEPAVEVPKTKVPKTKATETKAPEPKGTKPVKEHRQKRQALRQKRYQAAKISLRKKVFQDAIKSAGTAKEKSSLRAAIFRRPTPNSKGTETLAELEALVKKQEEETREQKKKQRVQKAAKAEAAKPEAAKPVKKAAGKVKKSPATPKAKAVKKGTAAPEEVVATTEGEPMQGVEETKVVESVEKDTDHHVIPSIEEIKETIEEETAPASPPGTEDKQVDTSATLQVPRESSAESHAGTPRTLRRSPRKRTKQSLDGN</sequence>
<organism evidence="2 3">
    <name type="scientific">Cytospora paraplurivora</name>
    <dbReference type="NCBI Taxonomy" id="2898453"/>
    <lineage>
        <taxon>Eukaryota</taxon>
        <taxon>Fungi</taxon>
        <taxon>Dikarya</taxon>
        <taxon>Ascomycota</taxon>
        <taxon>Pezizomycotina</taxon>
        <taxon>Sordariomycetes</taxon>
        <taxon>Sordariomycetidae</taxon>
        <taxon>Diaporthales</taxon>
        <taxon>Cytosporaceae</taxon>
        <taxon>Cytospora</taxon>
    </lineage>
</organism>
<feature type="region of interest" description="Disordered" evidence="1">
    <location>
        <begin position="1"/>
        <end position="58"/>
    </location>
</feature>
<comment type="caution">
    <text evidence="2">The sequence shown here is derived from an EMBL/GenBank/DDBJ whole genome shotgun (WGS) entry which is preliminary data.</text>
</comment>
<reference evidence="2 3" key="1">
    <citation type="journal article" date="2023" name="PLoS ONE">
        <title>Cytospora paraplurivora sp. nov. isolated from orchards with fruit tree decline syndrome in Ontario, Canada.</title>
        <authorList>
            <person name="Ilyukhin E."/>
            <person name="Nguyen H.D.T."/>
            <person name="Castle A.J."/>
            <person name="Ellouze W."/>
        </authorList>
    </citation>
    <scope>NUCLEOTIDE SEQUENCE [LARGE SCALE GENOMIC DNA]</scope>
    <source>
        <strain evidence="2 3">FDS-564</strain>
    </source>
</reference>
<proteinExistence type="predicted"/>
<keyword evidence="3" id="KW-1185">Reference proteome</keyword>
<feature type="compositionally biased region" description="Basic and acidic residues" evidence="1">
    <location>
        <begin position="132"/>
        <end position="143"/>
    </location>
</feature>
<accession>A0AAN9UKM3</accession>
<dbReference type="Proteomes" id="UP001320245">
    <property type="component" value="Unassembled WGS sequence"/>
</dbReference>
<feature type="compositionally biased region" description="Basic residues" evidence="1">
    <location>
        <begin position="144"/>
        <end position="154"/>
    </location>
</feature>
<gene>
    <name evidence="2" type="ORF">SLS53_000668</name>
</gene>
<feature type="compositionally biased region" description="Basic and acidic residues" evidence="1">
    <location>
        <begin position="29"/>
        <end position="46"/>
    </location>
</feature>
<evidence type="ECO:0000313" key="2">
    <source>
        <dbReference type="EMBL" id="KAK7748647.1"/>
    </source>
</evidence>
<feature type="compositionally biased region" description="Basic residues" evidence="1">
    <location>
        <begin position="47"/>
        <end position="58"/>
    </location>
</feature>
<feature type="compositionally biased region" description="Basic residues" evidence="1">
    <location>
        <begin position="254"/>
        <end position="264"/>
    </location>
</feature>
<protein>
    <submittedName>
        <fullName evidence="2">Uncharacterized protein</fullName>
    </submittedName>
</protein>
<evidence type="ECO:0000313" key="3">
    <source>
        <dbReference type="Proteomes" id="UP001320245"/>
    </source>
</evidence>